<keyword evidence="7" id="KW-0276">Fatty acid metabolism</keyword>
<evidence type="ECO:0000256" key="2">
    <source>
        <dbReference type="ARBA" id="ARBA00005194"/>
    </source>
</evidence>
<keyword evidence="10 13" id="KW-0472">Membrane</keyword>
<evidence type="ECO:0000256" key="9">
    <source>
        <dbReference type="ARBA" id="ARBA00023098"/>
    </source>
</evidence>
<dbReference type="Pfam" id="PF04387">
    <property type="entry name" value="PTPLA"/>
    <property type="match status" value="1"/>
</dbReference>
<comment type="pathway">
    <text evidence="2">Lipid metabolism; fatty acid biosynthesis.</text>
</comment>
<keyword evidence="12" id="KW-0456">Lyase</keyword>
<reference evidence="15" key="1">
    <citation type="submission" date="2017-02" db="UniProtKB">
        <authorList>
            <consortium name="WormBaseParasite"/>
        </authorList>
    </citation>
    <scope>IDENTIFICATION</scope>
</reference>
<evidence type="ECO:0000256" key="11">
    <source>
        <dbReference type="ARBA" id="ARBA00023160"/>
    </source>
</evidence>
<keyword evidence="14" id="KW-1185">Reference proteome</keyword>
<evidence type="ECO:0000256" key="12">
    <source>
        <dbReference type="ARBA" id="ARBA00023239"/>
    </source>
</evidence>
<comment type="similarity">
    <text evidence="3">Belongs to the very long-chain fatty acids dehydratase HACD family.</text>
</comment>
<dbReference type="GO" id="GO:0016020">
    <property type="term" value="C:membrane"/>
    <property type="evidence" value="ECO:0007669"/>
    <property type="project" value="UniProtKB-SubCell"/>
</dbReference>
<dbReference type="EC" id="4.2.1.134" evidence="4"/>
<evidence type="ECO:0000256" key="13">
    <source>
        <dbReference type="SAM" id="Phobius"/>
    </source>
</evidence>
<dbReference type="UniPathway" id="UPA00094"/>
<protein>
    <recommendedName>
        <fullName evidence="4">very-long-chain (3R)-3-hydroxyacyl-CoA dehydratase</fullName>
        <ecNumber evidence="4">4.2.1.134</ecNumber>
    </recommendedName>
</protein>
<dbReference type="Proteomes" id="UP000046393">
    <property type="component" value="Unplaced"/>
</dbReference>
<dbReference type="AlphaFoldDB" id="A0A0N5AIV8"/>
<evidence type="ECO:0000313" key="15">
    <source>
        <dbReference type="WBParaSite" id="SMUV_0000436901-mRNA-1"/>
    </source>
</evidence>
<evidence type="ECO:0000256" key="7">
    <source>
        <dbReference type="ARBA" id="ARBA00022832"/>
    </source>
</evidence>
<evidence type="ECO:0000256" key="6">
    <source>
        <dbReference type="ARBA" id="ARBA00022692"/>
    </source>
</evidence>
<evidence type="ECO:0000256" key="5">
    <source>
        <dbReference type="ARBA" id="ARBA00022516"/>
    </source>
</evidence>
<evidence type="ECO:0000256" key="8">
    <source>
        <dbReference type="ARBA" id="ARBA00022989"/>
    </source>
</evidence>
<feature type="transmembrane region" description="Helical" evidence="13">
    <location>
        <begin position="21"/>
        <end position="46"/>
    </location>
</feature>
<evidence type="ECO:0000256" key="1">
    <source>
        <dbReference type="ARBA" id="ARBA00004141"/>
    </source>
</evidence>
<dbReference type="GO" id="GO:0006633">
    <property type="term" value="P:fatty acid biosynthetic process"/>
    <property type="evidence" value="ECO:0007669"/>
    <property type="project" value="UniProtKB-UniPathway"/>
</dbReference>
<keyword evidence="5" id="KW-0444">Lipid biosynthesis</keyword>
<keyword evidence="6 13" id="KW-0812">Transmembrane</keyword>
<organism evidence="14 15">
    <name type="scientific">Syphacia muris</name>
    <dbReference type="NCBI Taxonomy" id="451379"/>
    <lineage>
        <taxon>Eukaryota</taxon>
        <taxon>Metazoa</taxon>
        <taxon>Ecdysozoa</taxon>
        <taxon>Nematoda</taxon>
        <taxon>Chromadorea</taxon>
        <taxon>Rhabditida</taxon>
        <taxon>Spirurina</taxon>
        <taxon>Oxyuridomorpha</taxon>
        <taxon>Oxyuroidea</taxon>
        <taxon>Oxyuridae</taxon>
        <taxon>Syphacia</taxon>
    </lineage>
</organism>
<evidence type="ECO:0000256" key="4">
    <source>
        <dbReference type="ARBA" id="ARBA00013122"/>
    </source>
</evidence>
<keyword evidence="8 13" id="KW-1133">Transmembrane helix</keyword>
<evidence type="ECO:0000256" key="3">
    <source>
        <dbReference type="ARBA" id="ARBA00007811"/>
    </source>
</evidence>
<name>A0A0N5AIV8_9BILA</name>
<dbReference type="InterPro" id="IPR007482">
    <property type="entry name" value="Tyr_Pase-like_PTPLA"/>
</dbReference>
<keyword evidence="11" id="KW-0275">Fatty acid biosynthesis</keyword>
<evidence type="ECO:0000313" key="14">
    <source>
        <dbReference type="Proteomes" id="UP000046393"/>
    </source>
</evidence>
<sequence>MSNFSVDELRSVTKGILKYYLVGYNIFMFLIHFYVLTYLLGCYILYGTGRNYEKLIDWYPYYTVSCLGTEYKVTTWFRYNMWIPLYPSGFLLEGILFVFISCILLVFGTYLLYYMFRQRRRKFVTLQKKIL</sequence>
<accession>A0A0N5AIV8</accession>
<proteinExistence type="inferred from homology"/>
<dbReference type="GO" id="GO:0102158">
    <property type="term" value="F:very-long-chain (3R)-3-hydroxyacyl-CoA dehydratase activity"/>
    <property type="evidence" value="ECO:0007669"/>
    <property type="project" value="UniProtKB-EC"/>
</dbReference>
<keyword evidence="9" id="KW-0443">Lipid metabolism</keyword>
<dbReference type="STRING" id="451379.A0A0N5AIV8"/>
<evidence type="ECO:0000256" key="10">
    <source>
        <dbReference type="ARBA" id="ARBA00023136"/>
    </source>
</evidence>
<comment type="subcellular location">
    <subcellularLocation>
        <location evidence="1">Membrane</location>
        <topology evidence="1">Multi-pass membrane protein</topology>
    </subcellularLocation>
</comment>
<dbReference type="WBParaSite" id="SMUV_0000436901-mRNA-1">
    <property type="protein sequence ID" value="SMUV_0000436901-mRNA-1"/>
    <property type="gene ID" value="SMUV_0000436901"/>
</dbReference>
<feature type="transmembrane region" description="Helical" evidence="13">
    <location>
        <begin position="90"/>
        <end position="113"/>
    </location>
</feature>